<evidence type="ECO:0000256" key="2">
    <source>
        <dbReference type="ARBA" id="ARBA00022475"/>
    </source>
</evidence>
<keyword evidence="3 7" id="KW-0812">Transmembrane</keyword>
<feature type="transmembrane region" description="Helical" evidence="7">
    <location>
        <begin position="748"/>
        <end position="772"/>
    </location>
</feature>
<feature type="transmembrane region" description="Helical" evidence="7">
    <location>
        <begin position="694"/>
        <end position="714"/>
    </location>
</feature>
<feature type="region of interest" description="Disordered" evidence="6">
    <location>
        <begin position="118"/>
        <end position="138"/>
    </location>
</feature>
<dbReference type="EMBL" id="JAAATY010000013">
    <property type="protein sequence ID" value="NRN67265.1"/>
    <property type="molecule type" value="Genomic_DNA"/>
</dbReference>
<comment type="subcellular location">
    <subcellularLocation>
        <location evidence="1">Cell membrane</location>
        <topology evidence="1">Multi-pass membrane protein</topology>
    </subcellularLocation>
</comment>
<evidence type="ECO:0000313" key="9">
    <source>
        <dbReference type="EMBL" id="NRN67265.1"/>
    </source>
</evidence>
<feature type="transmembrane region" description="Helical" evidence="7">
    <location>
        <begin position="428"/>
        <end position="453"/>
    </location>
</feature>
<evidence type="ECO:0000256" key="6">
    <source>
        <dbReference type="SAM" id="MobiDB-lite"/>
    </source>
</evidence>
<organism evidence="9 10">
    <name type="scientific">Kibdelosporangium persicum</name>
    <dbReference type="NCBI Taxonomy" id="2698649"/>
    <lineage>
        <taxon>Bacteria</taxon>
        <taxon>Bacillati</taxon>
        <taxon>Actinomycetota</taxon>
        <taxon>Actinomycetes</taxon>
        <taxon>Pseudonocardiales</taxon>
        <taxon>Pseudonocardiaceae</taxon>
        <taxon>Kibdelosporangium</taxon>
    </lineage>
</organism>
<dbReference type="InterPro" id="IPR003838">
    <property type="entry name" value="ABC3_permease_C"/>
</dbReference>
<dbReference type="PANTHER" id="PTHR30287">
    <property type="entry name" value="MEMBRANE COMPONENT OF PREDICTED ABC SUPERFAMILY METABOLITE UPTAKE TRANSPORTER"/>
    <property type="match status" value="1"/>
</dbReference>
<proteinExistence type="predicted"/>
<feature type="transmembrane region" description="Helical" evidence="7">
    <location>
        <begin position="258"/>
        <end position="280"/>
    </location>
</feature>
<gene>
    <name evidence="9" type="ORF">GC106_44980</name>
</gene>
<keyword evidence="5 7" id="KW-0472">Membrane</keyword>
<evidence type="ECO:0000256" key="5">
    <source>
        <dbReference type="ARBA" id="ARBA00023136"/>
    </source>
</evidence>
<dbReference type="InterPro" id="IPR038766">
    <property type="entry name" value="Membrane_comp_ABC_pdt"/>
</dbReference>
<dbReference type="RefSeq" id="WP_173134735.1">
    <property type="nucleotide sequence ID" value="NZ_CBCSGW010000012.1"/>
</dbReference>
<name>A0ABX2F8G5_9PSEU</name>
<comment type="caution">
    <text evidence="9">The sequence shown here is derived from an EMBL/GenBank/DDBJ whole genome shotgun (WGS) entry which is preliminary data.</text>
</comment>
<protein>
    <submittedName>
        <fullName evidence="9">ABC transporter permease</fullName>
    </submittedName>
</protein>
<feature type="transmembrane region" description="Helical" evidence="7">
    <location>
        <begin position="474"/>
        <end position="497"/>
    </location>
</feature>
<reference evidence="9 10" key="1">
    <citation type="submission" date="2020-01" db="EMBL/GenBank/DDBJ databases">
        <title>Kibdelosporangium persica a novel Actinomycetes from a hot desert in Iran.</title>
        <authorList>
            <person name="Safaei N."/>
            <person name="Zaburannyi N."/>
            <person name="Mueller R."/>
            <person name="Wink J."/>
        </authorList>
    </citation>
    <scope>NUCLEOTIDE SEQUENCE [LARGE SCALE GENOMIC DNA]</scope>
    <source>
        <strain evidence="9 10">4NS15</strain>
    </source>
</reference>
<evidence type="ECO:0000256" key="4">
    <source>
        <dbReference type="ARBA" id="ARBA00022989"/>
    </source>
</evidence>
<evidence type="ECO:0000256" key="7">
    <source>
        <dbReference type="SAM" id="Phobius"/>
    </source>
</evidence>
<dbReference type="Proteomes" id="UP000763557">
    <property type="component" value="Unassembled WGS sequence"/>
</dbReference>
<feature type="domain" description="ABC3 transporter permease C-terminal" evidence="8">
    <location>
        <begin position="257"/>
        <end position="376"/>
    </location>
</feature>
<keyword evidence="2" id="KW-1003">Cell membrane</keyword>
<feature type="domain" description="ABC3 transporter permease C-terminal" evidence="8">
    <location>
        <begin position="699"/>
        <end position="814"/>
    </location>
</feature>
<evidence type="ECO:0000256" key="1">
    <source>
        <dbReference type="ARBA" id="ARBA00004651"/>
    </source>
</evidence>
<feature type="transmembrane region" description="Helical" evidence="7">
    <location>
        <begin position="301"/>
        <end position="325"/>
    </location>
</feature>
<feature type="transmembrane region" description="Helical" evidence="7">
    <location>
        <begin position="784"/>
        <end position="802"/>
    </location>
</feature>
<dbReference type="Pfam" id="PF02687">
    <property type="entry name" value="FtsX"/>
    <property type="match status" value="2"/>
</dbReference>
<sequence>MLRLALQTARRRVAALVAVACAMFGGAALVTGIGVIAESGLRSQMPVERLARADVVVSAPQSHQPPEDLPIGLPERNRLPVELTERLAGVPDVTAVIGDVSFPAAVLSAQGTPVTASGHGWSATRLADEPGVTGQPPTRPDELAVDAGTAAAAGVQAGDRVNAVVAGRTAQFRVTAVVTSPEPGLYFADDTAIQFTERRVDFIAIQAAPGRTDNVATAVREALGDNDLVVSTGADRGDVESPGAAAARSFLPALAGSMAGVTLLIIGFIVAGALSVSIAGQRRDLALLRAVGASPKQIRGLAAGQATLMAAPALVLGAGAGYLLADLFRGMLVGLGFLPAGLPLTVSPFPAVAALLLLLLVVQAAARGSAWRTSRLPATEAVSESRVEPRTPSKTRTYAGVLLIVAANVIAVIPLVSQTSLGANTTAIAGILATVGLGLCGPAMVRWVSSVLAAKLPARVSAPTWLAVANTNGYAMRVAGAVTTLAMAVVFTLTYTLTQTTLITAIDRDVEATGKAELHVTAPATGGLPQDALDAITTTPGVKAAAPVSTTTVLWPGSVFGQIQVESSSALILTPAAANVLDLDVRSGDLNDLTGATVAVSGDADLGSEVGFHLGDGTFVKAKVVATYGRGLGIGEVVVSRDLAIGHTTSGLDQRILIRTDDPGTVRASLASNPVLVVGEGSGLATGTGIPPELWINIVVLGVLLGYLLLGIANKLVASTAQRRAELANLRLIGATARQLRRMMRREASVICGIALVTGLVLAAVPIVLLSLGLLGQPWPAGPVWLLPLVMGVVVVIAFAAIELPTWQALRPPPVDARNHQS</sequence>
<keyword evidence="10" id="KW-1185">Reference proteome</keyword>
<feature type="transmembrane region" description="Helical" evidence="7">
    <location>
        <begin position="345"/>
        <end position="366"/>
    </location>
</feature>
<accession>A0ABX2F8G5</accession>
<feature type="transmembrane region" description="Helical" evidence="7">
    <location>
        <begin position="398"/>
        <end position="416"/>
    </location>
</feature>
<evidence type="ECO:0000259" key="8">
    <source>
        <dbReference type="Pfam" id="PF02687"/>
    </source>
</evidence>
<evidence type="ECO:0000313" key="10">
    <source>
        <dbReference type="Proteomes" id="UP000763557"/>
    </source>
</evidence>
<dbReference type="PANTHER" id="PTHR30287:SF1">
    <property type="entry name" value="INNER MEMBRANE PROTEIN"/>
    <property type="match status" value="1"/>
</dbReference>
<keyword evidence="4 7" id="KW-1133">Transmembrane helix</keyword>
<evidence type="ECO:0000256" key="3">
    <source>
        <dbReference type="ARBA" id="ARBA00022692"/>
    </source>
</evidence>